<dbReference type="InterPro" id="IPR012318">
    <property type="entry name" value="HTH_CRP"/>
</dbReference>
<evidence type="ECO:0000313" key="6">
    <source>
        <dbReference type="EMBL" id="APD09615.1"/>
    </source>
</evidence>
<dbReference type="InterPro" id="IPR036388">
    <property type="entry name" value="WH-like_DNA-bd_sf"/>
</dbReference>
<evidence type="ECO:0000259" key="5">
    <source>
        <dbReference type="PROSITE" id="PS51063"/>
    </source>
</evidence>
<organism evidence="6 7">
    <name type="scientific">Thermus brockianus</name>
    <dbReference type="NCBI Taxonomy" id="56956"/>
    <lineage>
        <taxon>Bacteria</taxon>
        <taxon>Thermotogati</taxon>
        <taxon>Deinococcota</taxon>
        <taxon>Deinococci</taxon>
        <taxon>Thermales</taxon>
        <taxon>Thermaceae</taxon>
        <taxon>Thermus</taxon>
    </lineage>
</organism>
<name>A0A1J0LVX5_THEBO</name>
<dbReference type="SMART" id="SM00100">
    <property type="entry name" value="cNMP"/>
    <property type="match status" value="1"/>
</dbReference>
<evidence type="ECO:0000256" key="3">
    <source>
        <dbReference type="ARBA" id="ARBA00023163"/>
    </source>
</evidence>
<dbReference type="SUPFAM" id="SSF51206">
    <property type="entry name" value="cAMP-binding domain-like"/>
    <property type="match status" value="1"/>
</dbReference>
<evidence type="ECO:0000256" key="1">
    <source>
        <dbReference type="ARBA" id="ARBA00023015"/>
    </source>
</evidence>
<dbReference type="KEGG" id="tbc:A0O31_01503"/>
<keyword evidence="1" id="KW-0805">Transcription regulation</keyword>
<dbReference type="PROSITE" id="PS51063">
    <property type="entry name" value="HTH_CRP_2"/>
    <property type="match status" value="1"/>
</dbReference>
<gene>
    <name evidence="6" type="ORF">A0O31_01503</name>
</gene>
<dbReference type="GO" id="GO:0005829">
    <property type="term" value="C:cytosol"/>
    <property type="evidence" value="ECO:0007669"/>
    <property type="project" value="TreeGrafter"/>
</dbReference>
<feature type="domain" description="Cyclic nucleotide-binding" evidence="4">
    <location>
        <begin position="1"/>
        <end position="94"/>
    </location>
</feature>
<evidence type="ECO:0000313" key="7">
    <source>
        <dbReference type="Proteomes" id="UP000182993"/>
    </source>
</evidence>
<dbReference type="CDD" id="cd00038">
    <property type="entry name" value="CAP_ED"/>
    <property type="match status" value="1"/>
</dbReference>
<dbReference type="AlphaFoldDB" id="A0A1J0LVX5"/>
<dbReference type="InterPro" id="IPR000595">
    <property type="entry name" value="cNMP-bd_dom"/>
</dbReference>
<dbReference type="Proteomes" id="UP000182993">
    <property type="component" value="Chromosome"/>
</dbReference>
<dbReference type="InterPro" id="IPR018490">
    <property type="entry name" value="cNMP-bd_dom_sf"/>
</dbReference>
<sequence length="207" mass="22795">MFQELSLEARREVARVFQPKRVLRGTPLYALGDRAEGVYLVREGLVWLEGPRSAEGEPATLGVVGPGGLFGEEALVGGGRRTSGATALTYAELLFAKVEELGSVRRYPEVEAFFLRALYRRLKGAEEALWAARHLSVAQRLARLLLTLAQEGEVALSHQDLAHMVGATRETVTKLLGEWALKGFVDLGYRRVELRDPEALARLAEAL</sequence>
<keyword evidence="3" id="KW-0804">Transcription</keyword>
<dbReference type="PANTHER" id="PTHR24567:SF74">
    <property type="entry name" value="HTH-TYPE TRANSCRIPTIONAL REGULATOR ARCR"/>
    <property type="match status" value="1"/>
</dbReference>
<dbReference type="Gene3D" id="1.10.10.10">
    <property type="entry name" value="Winged helix-like DNA-binding domain superfamily/Winged helix DNA-binding domain"/>
    <property type="match status" value="1"/>
</dbReference>
<evidence type="ECO:0000259" key="4">
    <source>
        <dbReference type="PROSITE" id="PS50042"/>
    </source>
</evidence>
<dbReference type="Gene3D" id="2.60.120.10">
    <property type="entry name" value="Jelly Rolls"/>
    <property type="match status" value="1"/>
</dbReference>
<dbReference type="STRING" id="56956.A0O31_01503"/>
<dbReference type="EMBL" id="CP016312">
    <property type="protein sequence ID" value="APD09615.1"/>
    <property type="molecule type" value="Genomic_DNA"/>
</dbReference>
<dbReference type="RefSeq" id="WP_071677285.1">
    <property type="nucleotide sequence ID" value="NZ_CP016312.1"/>
</dbReference>
<dbReference type="OrthoDB" id="9812325at2"/>
<proteinExistence type="predicted"/>
<evidence type="ECO:0000256" key="2">
    <source>
        <dbReference type="ARBA" id="ARBA00023125"/>
    </source>
</evidence>
<dbReference type="PANTHER" id="PTHR24567">
    <property type="entry name" value="CRP FAMILY TRANSCRIPTIONAL REGULATORY PROTEIN"/>
    <property type="match status" value="1"/>
</dbReference>
<reference evidence="7" key="1">
    <citation type="submission" date="2016-06" db="EMBL/GenBank/DDBJ databases">
        <title>Whole genome sequencing of Thermus brockianus strain GE-1.</title>
        <authorList>
            <person name="Schaefers C."/>
            <person name="Blank S."/>
            <person name="Wiebusch S."/>
            <person name="Elleuche S."/>
            <person name="Antranikian G."/>
        </authorList>
    </citation>
    <scope>NUCLEOTIDE SEQUENCE [LARGE SCALE GENOMIC DNA]</scope>
    <source>
        <strain evidence="7">GE-1</strain>
    </source>
</reference>
<dbReference type="SMART" id="SM00419">
    <property type="entry name" value="HTH_CRP"/>
    <property type="match status" value="1"/>
</dbReference>
<keyword evidence="2" id="KW-0238">DNA-binding</keyword>
<dbReference type="PROSITE" id="PS50042">
    <property type="entry name" value="CNMP_BINDING_3"/>
    <property type="match status" value="1"/>
</dbReference>
<dbReference type="InterPro" id="IPR014710">
    <property type="entry name" value="RmlC-like_jellyroll"/>
</dbReference>
<accession>A0A1J0LVX5</accession>
<protein>
    <submittedName>
        <fullName evidence="6">Transcriptional regulatory protein</fullName>
    </submittedName>
</protein>
<dbReference type="Pfam" id="PF00027">
    <property type="entry name" value="cNMP_binding"/>
    <property type="match status" value="1"/>
</dbReference>
<feature type="domain" description="HTH crp-type" evidence="5">
    <location>
        <begin position="135"/>
        <end position="198"/>
    </location>
</feature>
<dbReference type="GO" id="GO:0003700">
    <property type="term" value="F:DNA-binding transcription factor activity"/>
    <property type="evidence" value="ECO:0007669"/>
    <property type="project" value="TreeGrafter"/>
</dbReference>
<dbReference type="InterPro" id="IPR050397">
    <property type="entry name" value="Env_Response_Regulators"/>
</dbReference>
<dbReference type="Pfam" id="PF13545">
    <property type="entry name" value="HTH_Crp_2"/>
    <property type="match status" value="1"/>
</dbReference>
<dbReference type="InterPro" id="IPR036390">
    <property type="entry name" value="WH_DNA-bd_sf"/>
</dbReference>
<dbReference type="GO" id="GO:0003677">
    <property type="term" value="F:DNA binding"/>
    <property type="evidence" value="ECO:0007669"/>
    <property type="project" value="UniProtKB-KW"/>
</dbReference>
<dbReference type="SUPFAM" id="SSF46785">
    <property type="entry name" value="Winged helix' DNA-binding domain"/>
    <property type="match status" value="1"/>
</dbReference>